<comment type="caution">
    <text evidence="7">The sequence shown here is derived from an EMBL/GenBank/DDBJ whole genome shotgun (WGS) entry which is preliminary data.</text>
</comment>
<evidence type="ECO:0000313" key="8">
    <source>
        <dbReference type="Proteomes" id="UP000316624"/>
    </source>
</evidence>
<evidence type="ECO:0000256" key="1">
    <source>
        <dbReference type="ARBA" id="ARBA00004651"/>
    </source>
</evidence>
<comment type="subcellular location">
    <subcellularLocation>
        <location evidence="1">Cell membrane</location>
        <topology evidence="1">Multi-pass membrane protein</topology>
    </subcellularLocation>
</comment>
<feature type="transmembrane region" description="Helical" evidence="6">
    <location>
        <begin position="58"/>
        <end position="80"/>
    </location>
</feature>
<dbReference type="RefSeq" id="WP_145073459.1">
    <property type="nucleotide sequence ID" value="NZ_JACIIY010000006.1"/>
</dbReference>
<feature type="transmembrane region" description="Helical" evidence="6">
    <location>
        <begin position="160"/>
        <end position="186"/>
    </location>
</feature>
<keyword evidence="2" id="KW-1003">Cell membrane</keyword>
<dbReference type="Proteomes" id="UP000316624">
    <property type="component" value="Unassembled WGS sequence"/>
</dbReference>
<keyword evidence="8" id="KW-1185">Reference proteome</keyword>
<keyword evidence="4 6" id="KW-1133">Transmembrane helix</keyword>
<keyword evidence="5 6" id="KW-0472">Membrane</keyword>
<evidence type="ECO:0000256" key="4">
    <source>
        <dbReference type="ARBA" id="ARBA00022989"/>
    </source>
</evidence>
<evidence type="ECO:0000256" key="6">
    <source>
        <dbReference type="SAM" id="Phobius"/>
    </source>
</evidence>
<dbReference type="AlphaFoldDB" id="A0A562KD42"/>
<protein>
    <submittedName>
        <fullName evidence="7">Membrane protein</fullName>
    </submittedName>
</protein>
<feature type="transmembrane region" description="Helical" evidence="6">
    <location>
        <begin position="247"/>
        <end position="266"/>
    </location>
</feature>
<dbReference type="GO" id="GO:0005886">
    <property type="term" value="C:plasma membrane"/>
    <property type="evidence" value="ECO:0007669"/>
    <property type="project" value="UniProtKB-SubCell"/>
</dbReference>
<dbReference type="PIRSF" id="PIRSF035875">
    <property type="entry name" value="RNase_BN"/>
    <property type="match status" value="1"/>
</dbReference>
<sequence length="320" mass="35023">MPQPSPLSPESRRHVAHQARSRLNRQIDRVRPGSHAFEVMKRVAVGTYSDGFIHAGNLAYLSLMTLFPFFIVAAAVASIFGRSQDGLAAVGAFLDNLPRGVADVIRQPINDVLTARTGPLLWFGGLVGLWTVGSLIETIRDILRRAYGTKSTRSFWHYRLTAIGITMVSVFAVMFAFSLQVVIIGVEEFLNRLFPFADDAIRIVTLTKLVPAAILGVALWSLYWSLTPSLYKDPRFPKWPGAVATTLWWYGVTLLLPPTLSLLGGYDRTYGSLAGVMIALIFFFLVGLGVVIGAELNAALAEFPEEEEGEPAPDIKGNGT</sequence>
<dbReference type="InterPro" id="IPR017039">
    <property type="entry name" value="Virul_fac_BrkB"/>
</dbReference>
<dbReference type="NCBIfam" id="TIGR00765">
    <property type="entry name" value="yihY_not_rbn"/>
    <property type="match status" value="1"/>
</dbReference>
<feature type="transmembrane region" description="Helical" evidence="6">
    <location>
        <begin position="272"/>
        <end position="294"/>
    </location>
</feature>
<feature type="transmembrane region" description="Helical" evidence="6">
    <location>
        <begin position="206"/>
        <end position="226"/>
    </location>
</feature>
<proteinExistence type="predicted"/>
<dbReference type="PANTHER" id="PTHR30213:SF0">
    <property type="entry name" value="UPF0761 MEMBRANE PROTEIN YIHY"/>
    <property type="match status" value="1"/>
</dbReference>
<organism evidence="7 8">
    <name type="scientific">Sphingobium wenxiniae (strain DSM 21828 / CGMCC 1.7748 / JZ-1)</name>
    <dbReference type="NCBI Taxonomy" id="595605"/>
    <lineage>
        <taxon>Bacteria</taxon>
        <taxon>Pseudomonadati</taxon>
        <taxon>Pseudomonadota</taxon>
        <taxon>Alphaproteobacteria</taxon>
        <taxon>Sphingomonadales</taxon>
        <taxon>Sphingomonadaceae</taxon>
        <taxon>Sphingobium</taxon>
    </lineage>
</organism>
<dbReference type="PANTHER" id="PTHR30213">
    <property type="entry name" value="INNER MEMBRANE PROTEIN YHJD"/>
    <property type="match status" value="1"/>
</dbReference>
<dbReference type="EMBL" id="VLKK01000007">
    <property type="protein sequence ID" value="TWH93244.1"/>
    <property type="molecule type" value="Genomic_DNA"/>
</dbReference>
<name>A0A562KD42_SPHWJ</name>
<dbReference type="Pfam" id="PF03631">
    <property type="entry name" value="Virul_fac_BrkB"/>
    <property type="match status" value="1"/>
</dbReference>
<accession>A0A562KD42</accession>
<reference evidence="7 8" key="1">
    <citation type="journal article" date="2015" name="Stand. Genomic Sci.">
        <title>Genomic Encyclopedia of Bacterial and Archaeal Type Strains, Phase III: the genomes of soil and plant-associated and newly described type strains.</title>
        <authorList>
            <person name="Whitman W.B."/>
            <person name="Woyke T."/>
            <person name="Klenk H.P."/>
            <person name="Zhou Y."/>
            <person name="Lilburn T.G."/>
            <person name="Beck B.J."/>
            <person name="De Vos P."/>
            <person name="Vandamme P."/>
            <person name="Eisen J.A."/>
            <person name="Garrity G."/>
            <person name="Hugenholtz P."/>
            <person name="Kyrpides N.C."/>
        </authorList>
    </citation>
    <scope>NUCLEOTIDE SEQUENCE [LARGE SCALE GENOMIC DNA]</scope>
    <source>
        <strain evidence="7 8">CGMCC 1.7748</strain>
    </source>
</reference>
<keyword evidence="3 6" id="KW-0812">Transmembrane</keyword>
<evidence type="ECO:0000256" key="5">
    <source>
        <dbReference type="ARBA" id="ARBA00023136"/>
    </source>
</evidence>
<evidence type="ECO:0000256" key="3">
    <source>
        <dbReference type="ARBA" id="ARBA00022692"/>
    </source>
</evidence>
<evidence type="ECO:0000313" key="7">
    <source>
        <dbReference type="EMBL" id="TWH93244.1"/>
    </source>
</evidence>
<feature type="transmembrane region" description="Helical" evidence="6">
    <location>
        <begin position="120"/>
        <end position="139"/>
    </location>
</feature>
<evidence type="ECO:0000256" key="2">
    <source>
        <dbReference type="ARBA" id="ARBA00022475"/>
    </source>
</evidence>
<gene>
    <name evidence="7" type="ORF">IQ35_02151</name>
</gene>